<organism evidence="7 8">
    <name type="scientific">Nyctereutes procyonoides</name>
    <name type="common">Raccoon dog</name>
    <name type="synonym">Canis procyonoides</name>
    <dbReference type="NCBI Taxonomy" id="34880"/>
    <lineage>
        <taxon>Eukaryota</taxon>
        <taxon>Metazoa</taxon>
        <taxon>Chordata</taxon>
        <taxon>Craniata</taxon>
        <taxon>Vertebrata</taxon>
        <taxon>Euteleostomi</taxon>
        <taxon>Mammalia</taxon>
        <taxon>Eutheria</taxon>
        <taxon>Laurasiatheria</taxon>
        <taxon>Carnivora</taxon>
        <taxon>Caniformia</taxon>
        <taxon>Canidae</taxon>
        <taxon>Nyctereutes</taxon>
    </lineage>
</organism>
<keyword evidence="3 6" id="KW-0687">Ribonucleoprotein</keyword>
<evidence type="ECO:0000256" key="4">
    <source>
        <dbReference type="ARBA" id="ARBA00035235"/>
    </source>
</evidence>
<dbReference type="Gene3D" id="3.30.720.90">
    <property type="match status" value="1"/>
</dbReference>
<comment type="caution">
    <text evidence="7">The sequence shown here is derived from an EMBL/GenBank/DDBJ whole genome shotgun (WGS) entry which is preliminary data.</text>
</comment>
<name>A0A811ZQE2_NYCPR</name>
<keyword evidence="2 6" id="KW-0689">Ribosomal protein</keyword>
<evidence type="ECO:0000256" key="5">
    <source>
        <dbReference type="ARBA" id="ARBA00035338"/>
    </source>
</evidence>
<comment type="similarity">
    <text evidence="1 6">Belongs to the eukaryotic ribosomal protein eL38 family.</text>
</comment>
<evidence type="ECO:0000256" key="3">
    <source>
        <dbReference type="ARBA" id="ARBA00023274"/>
    </source>
</evidence>
<dbReference type="PANTHER" id="PTHR10965">
    <property type="entry name" value="60S RIBOSOMAL PROTEIN L38"/>
    <property type="match status" value="1"/>
</dbReference>
<accession>A0A811ZQE2</accession>
<evidence type="ECO:0000313" key="7">
    <source>
        <dbReference type="EMBL" id="CAD7691258.1"/>
    </source>
</evidence>
<proteinExistence type="inferred from homology"/>
<dbReference type="PANTHER" id="PTHR10965:SF0">
    <property type="entry name" value="LARGE RIBOSOMAL SUBUNIT PROTEIN EL38"/>
    <property type="match status" value="1"/>
</dbReference>
<sequence length="91" mass="10570">MYIISWHTHGYTGWVKSGSTPCKIEEIKDSLLTARQKDAEYIKIKKNRDNVKFKVQCSRYLYTTVIIYKEKAEKLKQSLPPSEGAEMNLAQ</sequence>
<dbReference type="FunFam" id="3.30.720.90:FF:000001">
    <property type="entry name" value="60S ribosomal protein L38"/>
    <property type="match status" value="1"/>
</dbReference>
<evidence type="ECO:0000313" key="8">
    <source>
        <dbReference type="Proteomes" id="UP000645828"/>
    </source>
</evidence>
<dbReference type="Pfam" id="PF01781">
    <property type="entry name" value="Ribosomal_L38e"/>
    <property type="match status" value="1"/>
</dbReference>
<dbReference type="InterPro" id="IPR038464">
    <property type="entry name" value="Ribosomal_eL38_sf"/>
</dbReference>
<keyword evidence="8" id="KW-1185">Reference proteome</keyword>
<protein>
    <recommendedName>
        <fullName evidence="4">Large ribosomal subunit protein eL38</fullName>
    </recommendedName>
    <alternativeName>
        <fullName evidence="5">60S ribosomal protein L38</fullName>
    </alternativeName>
</protein>
<evidence type="ECO:0000256" key="1">
    <source>
        <dbReference type="ARBA" id="ARBA00007803"/>
    </source>
</evidence>
<dbReference type="GO" id="GO:0003735">
    <property type="term" value="F:structural constituent of ribosome"/>
    <property type="evidence" value="ECO:0007669"/>
    <property type="project" value="InterPro"/>
</dbReference>
<dbReference type="Proteomes" id="UP000645828">
    <property type="component" value="Unassembled WGS sequence"/>
</dbReference>
<dbReference type="InterPro" id="IPR002675">
    <property type="entry name" value="Ribosomal_eL38"/>
</dbReference>
<dbReference type="AlphaFoldDB" id="A0A811ZQE2"/>
<evidence type="ECO:0000256" key="6">
    <source>
        <dbReference type="RuleBase" id="RU003445"/>
    </source>
</evidence>
<dbReference type="EMBL" id="CAJHUB010000774">
    <property type="protein sequence ID" value="CAD7691258.1"/>
    <property type="molecule type" value="Genomic_DNA"/>
</dbReference>
<gene>
    <name evidence="7" type="ORF">NYPRO_LOCUS24052</name>
</gene>
<dbReference type="GO" id="GO:0006412">
    <property type="term" value="P:translation"/>
    <property type="evidence" value="ECO:0007669"/>
    <property type="project" value="InterPro"/>
</dbReference>
<dbReference type="GO" id="GO:0022618">
    <property type="term" value="P:protein-RNA complex assembly"/>
    <property type="evidence" value="ECO:0007669"/>
    <property type="project" value="TreeGrafter"/>
</dbReference>
<dbReference type="GO" id="GO:0022625">
    <property type="term" value="C:cytosolic large ribosomal subunit"/>
    <property type="evidence" value="ECO:0007669"/>
    <property type="project" value="TreeGrafter"/>
</dbReference>
<evidence type="ECO:0000256" key="2">
    <source>
        <dbReference type="ARBA" id="ARBA00022980"/>
    </source>
</evidence>
<reference evidence="7" key="1">
    <citation type="submission" date="2020-12" db="EMBL/GenBank/DDBJ databases">
        <authorList>
            <consortium name="Molecular Ecology Group"/>
        </authorList>
    </citation>
    <scope>NUCLEOTIDE SEQUENCE</scope>
    <source>
        <strain evidence="7">TBG_1078</strain>
    </source>
</reference>